<evidence type="ECO:0000256" key="6">
    <source>
        <dbReference type="SAM" id="Phobius"/>
    </source>
</evidence>
<reference evidence="7 9" key="2">
    <citation type="journal article" date="2013" name="Nature">
        <title>Insights into bilaterian evolution from three spiralian genomes.</title>
        <authorList>
            <person name="Simakov O."/>
            <person name="Marletaz F."/>
            <person name="Cho S.J."/>
            <person name="Edsinger-Gonzales E."/>
            <person name="Havlak P."/>
            <person name="Hellsten U."/>
            <person name="Kuo D.H."/>
            <person name="Larsson T."/>
            <person name="Lv J."/>
            <person name="Arendt D."/>
            <person name="Savage R."/>
            <person name="Osoegawa K."/>
            <person name="de Jong P."/>
            <person name="Grimwood J."/>
            <person name="Chapman J.A."/>
            <person name="Shapiro H."/>
            <person name="Aerts A."/>
            <person name="Otillar R.P."/>
            <person name="Terry A.Y."/>
            <person name="Boore J.L."/>
            <person name="Grigoriev I.V."/>
            <person name="Lindberg D.R."/>
            <person name="Seaver E.C."/>
            <person name="Weisblat D.A."/>
            <person name="Putnam N.H."/>
            <person name="Rokhsar D.S."/>
        </authorList>
    </citation>
    <scope>NUCLEOTIDE SEQUENCE</scope>
    <source>
        <strain evidence="7 9">I ESC-2004</strain>
    </source>
</reference>
<feature type="transmembrane region" description="Helical" evidence="6">
    <location>
        <begin position="34"/>
        <end position="56"/>
    </location>
</feature>
<dbReference type="HOGENOM" id="CLU_111282_0_0_1"/>
<evidence type="ECO:0000256" key="4">
    <source>
        <dbReference type="ARBA" id="ARBA00022989"/>
    </source>
</evidence>
<dbReference type="Proteomes" id="UP000014760">
    <property type="component" value="Unassembled WGS sequence"/>
</dbReference>
<reference evidence="8" key="3">
    <citation type="submission" date="2015-06" db="UniProtKB">
        <authorList>
            <consortium name="EnsemblMetazoa"/>
        </authorList>
    </citation>
    <scope>IDENTIFICATION</scope>
</reference>
<comment type="similarity">
    <text evidence="2">Belongs to the MS4A family.</text>
</comment>
<evidence type="ECO:0000256" key="5">
    <source>
        <dbReference type="ARBA" id="ARBA00023136"/>
    </source>
</evidence>
<organism evidence="7">
    <name type="scientific">Capitella teleta</name>
    <name type="common">Polychaete worm</name>
    <dbReference type="NCBI Taxonomy" id="283909"/>
    <lineage>
        <taxon>Eukaryota</taxon>
        <taxon>Metazoa</taxon>
        <taxon>Spiralia</taxon>
        <taxon>Lophotrochozoa</taxon>
        <taxon>Annelida</taxon>
        <taxon>Polychaeta</taxon>
        <taxon>Sedentaria</taxon>
        <taxon>Scolecida</taxon>
        <taxon>Capitellidae</taxon>
        <taxon>Capitella</taxon>
    </lineage>
</organism>
<keyword evidence="9" id="KW-1185">Reference proteome</keyword>
<evidence type="ECO:0000256" key="3">
    <source>
        <dbReference type="ARBA" id="ARBA00022692"/>
    </source>
</evidence>
<protein>
    <submittedName>
        <fullName evidence="7 8">Uncharacterized protein</fullName>
    </submittedName>
</protein>
<dbReference type="PANTHER" id="PTHR23320">
    <property type="entry name" value="MEMBRANE-SPANNING 4-DOMAINS SUBFAMILY A MS4A -RELATED"/>
    <property type="match status" value="1"/>
</dbReference>
<evidence type="ECO:0000313" key="7">
    <source>
        <dbReference type="EMBL" id="ELT93110.1"/>
    </source>
</evidence>
<evidence type="ECO:0000256" key="1">
    <source>
        <dbReference type="ARBA" id="ARBA00004141"/>
    </source>
</evidence>
<accession>R7TPZ4</accession>
<dbReference type="AlphaFoldDB" id="R7TPZ4"/>
<reference evidence="9" key="1">
    <citation type="submission" date="2012-12" db="EMBL/GenBank/DDBJ databases">
        <authorList>
            <person name="Hellsten U."/>
            <person name="Grimwood J."/>
            <person name="Chapman J.A."/>
            <person name="Shapiro H."/>
            <person name="Aerts A."/>
            <person name="Otillar R.P."/>
            <person name="Terry A.Y."/>
            <person name="Boore J.L."/>
            <person name="Simakov O."/>
            <person name="Marletaz F."/>
            <person name="Cho S.-J."/>
            <person name="Edsinger-Gonzales E."/>
            <person name="Havlak P."/>
            <person name="Kuo D.-H."/>
            <person name="Larsson T."/>
            <person name="Lv J."/>
            <person name="Arendt D."/>
            <person name="Savage R."/>
            <person name="Osoegawa K."/>
            <person name="de Jong P."/>
            <person name="Lindberg D.R."/>
            <person name="Seaver E.C."/>
            <person name="Weisblat D.A."/>
            <person name="Putnam N.H."/>
            <person name="Grigoriev I.V."/>
            <person name="Rokhsar D.S."/>
        </authorList>
    </citation>
    <scope>NUCLEOTIDE SEQUENCE</scope>
    <source>
        <strain evidence="9">I ESC-2004</strain>
    </source>
</reference>
<dbReference type="EMBL" id="AMQN01012977">
    <property type="status" value="NOT_ANNOTATED_CDS"/>
    <property type="molecule type" value="Genomic_DNA"/>
</dbReference>
<keyword evidence="4 6" id="KW-1133">Transmembrane helix</keyword>
<evidence type="ECO:0000313" key="8">
    <source>
        <dbReference type="EnsemblMetazoa" id="CapteP223887"/>
    </source>
</evidence>
<dbReference type="Pfam" id="PF04103">
    <property type="entry name" value="CD20"/>
    <property type="match status" value="1"/>
</dbReference>
<gene>
    <name evidence="7" type="ORF">CAPTEDRAFT_223887</name>
</gene>
<dbReference type="InterPro" id="IPR007237">
    <property type="entry name" value="CD20-like"/>
</dbReference>
<evidence type="ECO:0000313" key="9">
    <source>
        <dbReference type="Proteomes" id="UP000014760"/>
    </source>
</evidence>
<dbReference type="STRING" id="283909.R7TPZ4"/>
<keyword evidence="3 6" id="KW-0812">Transmembrane</keyword>
<name>R7TPZ4_CAPTE</name>
<feature type="transmembrane region" description="Helical" evidence="6">
    <location>
        <begin position="62"/>
        <end position="81"/>
    </location>
</feature>
<dbReference type="OrthoDB" id="10071849at2759"/>
<feature type="transmembrane region" description="Helical" evidence="6">
    <location>
        <begin position="93"/>
        <end position="117"/>
    </location>
</feature>
<dbReference type="PANTHER" id="PTHR23320:SF165">
    <property type="entry name" value="MARVEL DOMAIN-CONTAINING PROTEIN"/>
    <property type="match status" value="1"/>
</dbReference>
<proteinExistence type="inferred from homology"/>
<keyword evidence="5 6" id="KW-0472">Membrane</keyword>
<dbReference type="GO" id="GO:0016020">
    <property type="term" value="C:membrane"/>
    <property type="evidence" value="ECO:0007669"/>
    <property type="project" value="UniProtKB-SubCell"/>
</dbReference>
<dbReference type="InterPro" id="IPR030417">
    <property type="entry name" value="MS4A"/>
</dbReference>
<feature type="transmembrane region" description="Helical" evidence="6">
    <location>
        <begin position="129"/>
        <end position="152"/>
    </location>
</feature>
<comment type="subcellular location">
    <subcellularLocation>
        <location evidence="1">Membrane</location>
        <topology evidence="1">Multi-pass membrane protein</topology>
    </subcellularLocation>
</comment>
<sequence>MSTQTPAIATSFLIQSPSNNVVNFASSHAKGLGIVQITLGILSIIFHIPTIVYHFGTFMIGHGIWCGIFYIIAGGLTLGAVKNKNKCMIVASLTLSIIASVAASVQVSLGIVGGILSDDYWYYDHKMNFAGQVAINSLIALFGLIAFVICIITSALGCKALCCSGSTQTGVPVQVITLQDGRVVNAIVLPTHNLDSTFPNESMLLPSYDPITTNEKKLLI</sequence>
<dbReference type="OMA" id="FICHASP"/>
<evidence type="ECO:0000256" key="2">
    <source>
        <dbReference type="ARBA" id="ARBA00009565"/>
    </source>
</evidence>
<dbReference type="EMBL" id="KB309875">
    <property type="protein sequence ID" value="ELT93110.1"/>
    <property type="molecule type" value="Genomic_DNA"/>
</dbReference>
<dbReference type="EnsemblMetazoa" id="CapteT223887">
    <property type="protein sequence ID" value="CapteP223887"/>
    <property type="gene ID" value="CapteG223887"/>
</dbReference>